<comment type="caution">
    <text evidence="1">The sequence shown here is derived from an EMBL/GenBank/DDBJ whole genome shotgun (WGS) entry which is preliminary data.</text>
</comment>
<evidence type="ECO:0000313" key="2">
    <source>
        <dbReference type="Proteomes" id="UP000237105"/>
    </source>
</evidence>
<dbReference type="EMBL" id="JXTB01000250">
    <property type="protein sequence ID" value="PON50097.1"/>
    <property type="molecule type" value="Genomic_DNA"/>
</dbReference>
<accession>A0A2P5BMS6</accession>
<dbReference type="Proteomes" id="UP000237105">
    <property type="component" value="Unassembled WGS sequence"/>
</dbReference>
<evidence type="ECO:0000313" key="1">
    <source>
        <dbReference type="EMBL" id="PON50097.1"/>
    </source>
</evidence>
<gene>
    <name evidence="1" type="ORF">PanWU01x14_225390</name>
</gene>
<keyword evidence="2" id="KW-1185">Reference proteome</keyword>
<proteinExistence type="predicted"/>
<dbReference type="AlphaFoldDB" id="A0A2P5BMS6"/>
<protein>
    <submittedName>
        <fullName evidence="1">Uncharacterized protein</fullName>
    </submittedName>
</protein>
<reference evidence="2" key="1">
    <citation type="submission" date="2016-06" db="EMBL/GenBank/DDBJ databases">
        <title>Parallel loss of symbiosis genes in relatives of nitrogen-fixing non-legume Parasponia.</title>
        <authorList>
            <person name="Van Velzen R."/>
            <person name="Holmer R."/>
            <person name="Bu F."/>
            <person name="Rutten L."/>
            <person name="Van Zeijl A."/>
            <person name="Liu W."/>
            <person name="Santuari L."/>
            <person name="Cao Q."/>
            <person name="Sharma T."/>
            <person name="Shen D."/>
            <person name="Roswanjaya Y."/>
            <person name="Wardhani T."/>
            <person name="Kalhor M.S."/>
            <person name="Jansen J."/>
            <person name="Van den Hoogen J."/>
            <person name="Gungor B."/>
            <person name="Hartog M."/>
            <person name="Hontelez J."/>
            <person name="Verver J."/>
            <person name="Yang W.-C."/>
            <person name="Schijlen E."/>
            <person name="Repin R."/>
            <person name="Schilthuizen M."/>
            <person name="Schranz E."/>
            <person name="Heidstra R."/>
            <person name="Miyata K."/>
            <person name="Fedorova E."/>
            <person name="Kohlen W."/>
            <person name="Bisseling T."/>
            <person name="Smit S."/>
            <person name="Geurts R."/>
        </authorList>
    </citation>
    <scope>NUCLEOTIDE SEQUENCE [LARGE SCALE GENOMIC DNA]</scope>
    <source>
        <strain evidence="2">cv. WU1-14</strain>
    </source>
</reference>
<sequence>MPRHRDQVHGLRSRFRSRRFSAPKILAVGYYKRHNLWSPQFTCSITSIFHAKFKPQTFRVETLQKSVTTQQLESIGDFFQPISSGFSAEFEDESRI</sequence>
<name>A0A2P5BMS6_PARAD</name>
<organism evidence="1 2">
    <name type="scientific">Parasponia andersonii</name>
    <name type="common">Sponia andersonii</name>
    <dbReference type="NCBI Taxonomy" id="3476"/>
    <lineage>
        <taxon>Eukaryota</taxon>
        <taxon>Viridiplantae</taxon>
        <taxon>Streptophyta</taxon>
        <taxon>Embryophyta</taxon>
        <taxon>Tracheophyta</taxon>
        <taxon>Spermatophyta</taxon>
        <taxon>Magnoliopsida</taxon>
        <taxon>eudicotyledons</taxon>
        <taxon>Gunneridae</taxon>
        <taxon>Pentapetalae</taxon>
        <taxon>rosids</taxon>
        <taxon>fabids</taxon>
        <taxon>Rosales</taxon>
        <taxon>Cannabaceae</taxon>
        <taxon>Parasponia</taxon>
    </lineage>
</organism>